<dbReference type="AlphaFoldDB" id="A0A150XIQ6"/>
<dbReference type="Gene3D" id="3.10.450.350">
    <property type="match status" value="1"/>
</dbReference>
<keyword evidence="6" id="KW-0862">Zinc</keyword>
<evidence type="ECO:0000256" key="2">
    <source>
        <dbReference type="ARBA" id="ARBA00004196"/>
    </source>
</evidence>
<accession>A0A150XIQ6</accession>
<keyword evidence="8" id="KW-0472">Membrane</keyword>
<evidence type="ECO:0000313" key="11">
    <source>
        <dbReference type="EMBL" id="KYG78594.1"/>
    </source>
</evidence>
<dbReference type="RefSeq" id="WP_062590999.1">
    <property type="nucleotide sequence ID" value="NZ_LQZQ01000009.1"/>
</dbReference>
<dbReference type="OrthoDB" id="9810477at2"/>
<evidence type="ECO:0000259" key="10">
    <source>
        <dbReference type="Pfam" id="PF19425"/>
    </source>
</evidence>
<name>A0A150XIQ6_ROSEK</name>
<evidence type="ECO:0000256" key="5">
    <source>
        <dbReference type="ARBA" id="ARBA00022801"/>
    </source>
</evidence>
<keyword evidence="8" id="KW-0812">Transmembrane</keyword>
<comment type="caution">
    <text evidence="11">The sequence shown here is derived from an EMBL/GenBank/DDBJ whole genome shotgun (WGS) entry which is preliminary data.</text>
</comment>
<proteinExistence type="predicted"/>
<evidence type="ECO:0000256" key="3">
    <source>
        <dbReference type="ARBA" id="ARBA00022670"/>
    </source>
</evidence>
<dbReference type="PANTHER" id="PTHR21666">
    <property type="entry name" value="PEPTIDASE-RELATED"/>
    <property type="match status" value="1"/>
</dbReference>
<keyword evidence="4" id="KW-0479">Metal-binding</keyword>
<comment type="cofactor">
    <cofactor evidence="1">
        <name>Zn(2+)</name>
        <dbReference type="ChEBI" id="CHEBI:29105"/>
    </cofactor>
</comment>
<comment type="subcellular location">
    <subcellularLocation>
        <location evidence="2">Cell envelope</location>
    </subcellularLocation>
</comment>
<dbReference type="Pfam" id="PF01551">
    <property type="entry name" value="Peptidase_M23"/>
    <property type="match status" value="1"/>
</dbReference>
<evidence type="ECO:0000256" key="8">
    <source>
        <dbReference type="SAM" id="Phobius"/>
    </source>
</evidence>
<dbReference type="PANTHER" id="PTHR21666:SF288">
    <property type="entry name" value="CELL DIVISION PROTEIN YTFB"/>
    <property type="match status" value="1"/>
</dbReference>
<evidence type="ECO:0000313" key="12">
    <source>
        <dbReference type="Proteomes" id="UP000075583"/>
    </source>
</evidence>
<keyword evidence="5" id="KW-0378">Hydrolase</keyword>
<dbReference type="Pfam" id="PF19425">
    <property type="entry name" value="Csd3_N2"/>
    <property type="match status" value="1"/>
</dbReference>
<protein>
    <submittedName>
        <fullName evidence="11">Uncharacterized protein</fullName>
    </submittedName>
</protein>
<gene>
    <name evidence="11" type="ORF">MB14_17845</name>
</gene>
<evidence type="ECO:0000256" key="4">
    <source>
        <dbReference type="ARBA" id="ARBA00022723"/>
    </source>
</evidence>
<dbReference type="InterPro" id="IPR050570">
    <property type="entry name" value="Cell_wall_metabolism_enzyme"/>
</dbReference>
<dbReference type="SUPFAM" id="SSF51261">
    <property type="entry name" value="Duplicated hybrid motif"/>
    <property type="match status" value="1"/>
</dbReference>
<dbReference type="GO" id="GO:0046872">
    <property type="term" value="F:metal ion binding"/>
    <property type="evidence" value="ECO:0007669"/>
    <property type="project" value="UniProtKB-KW"/>
</dbReference>
<evidence type="ECO:0000256" key="7">
    <source>
        <dbReference type="ARBA" id="ARBA00023049"/>
    </source>
</evidence>
<dbReference type="InterPro" id="IPR011055">
    <property type="entry name" value="Dup_hybrid_motif"/>
</dbReference>
<dbReference type="STRING" id="279360.MB14_17845"/>
<evidence type="ECO:0000256" key="6">
    <source>
        <dbReference type="ARBA" id="ARBA00022833"/>
    </source>
</evidence>
<organism evidence="11 12">
    <name type="scientific">Roseivirga ehrenbergii (strain DSM 102268 / JCM 13514 / KCTC 12282 / NCIMB 14502 / KMM 6017)</name>
    <dbReference type="NCBI Taxonomy" id="279360"/>
    <lineage>
        <taxon>Bacteria</taxon>
        <taxon>Pseudomonadati</taxon>
        <taxon>Bacteroidota</taxon>
        <taxon>Cytophagia</taxon>
        <taxon>Cytophagales</taxon>
        <taxon>Roseivirgaceae</taxon>
        <taxon>Roseivirga</taxon>
    </lineage>
</organism>
<dbReference type="CDD" id="cd12797">
    <property type="entry name" value="M23_peptidase"/>
    <property type="match status" value="1"/>
</dbReference>
<dbReference type="Proteomes" id="UP000075583">
    <property type="component" value="Unassembled WGS sequence"/>
</dbReference>
<dbReference type="GO" id="GO:0006508">
    <property type="term" value="P:proteolysis"/>
    <property type="evidence" value="ECO:0007669"/>
    <property type="project" value="UniProtKB-KW"/>
</dbReference>
<evidence type="ECO:0000256" key="1">
    <source>
        <dbReference type="ARBA" id="ARBA00001947"/>
    </source>
</evidence>
<sequence>MKKNLGLASVVSLVVVVVLYFYFSKESNPFIEEDIPTNEVAEIPEPLYKFGIPLDEYQMLEGKIKRNQTIADILLPFNISNQDIFSIDRLSKDVFSVRNFIPNRDYTLFYTEDSIKRAAYFVYEPSPLEYVVYQLKDSISIYKEEREVETIEKTMSGRITVSLDHSIREKGGSAALVSAVADVFGWQIDMRSLQVGDWFKVIYEERQVNGEPIGIGKVLGAEFNHIRNNYMAYAYDQGDGFDYYDDLGESLQRAFLRYPVEFSRISSRYSKSRLHPVLNTRRAHLGTDFAAAKGTPIKAAADGVIIARGYTGGNGNYVKIRHNGTYTTGYLHMSKFGNYKNGQKVKKGDIIGYVGSTGLATGNHLCFRFWKRGEQVDFLREDLPAEKPLSAEHIIKFEAMKELMDKKLNDIPMDWVEDVITASNR</sequence>
<reference evidence="11" key="1">
    <citation type="submission" date="2016-01" db="EMBL/GenBank/DDBJ databases">
        <title>Genome sequencing of Roseivirga ehrenbergii KMM 6017.</title>
        <authorList>
            <person name="Selvaratnam C."/>
            <person name="Thevarajoo S."/>
            <person name="Goh K.M."/>
            <person name="Ee R."/>
            <person name="Chan K.-G."/>
            <person name="Chong C.S."/>
        </authorList>
    </citation>
    <scope>NUCLEOTIDE SEQUENCE [LARGE SCALE GENOMIC DNA]</scope>
    <source>
        <strain evidence="11">KMM 6017</strain>
    </source>
</reference>
<feature type="transmembrane region" description="Helical" evidence="8">
    <location>
        <begin position="5"/>
        <end position="23"/>
    </location>
</feature>
<dbReference type="GO" id="GO:0004222">
    <property type="term" value="F:metalloendopeptidase activity"/>
    <property type="evidence" value="ECO:0007669"/>
    <property type="project" value="TreeGrafter"/>
</dbReference>
<keyword evidence="3" id="KW-0645">Protease</keyword>
<keyword evidence="7" id="KW-0482">Metalloprotease</keyword>
<keyword evidence="8" id="KW-1133">Transmembrane helix</keyword>
<feature type="domain" description="Csd3-like second N-terminal" evidence="10">
    <location>
        <begin position="152"/>
        <end position="269"/>
    </location>
</feature>
<dbReference type="Gene3D" id="2.70.70.10">
    <property type="entry name" value="Glucose Permease (Domain IIA)"/>
    <property type="match status" value="1"/>
</dbReference>
<dbReference type="EMBL" id="LQZQ01000009">
    <property type="protein sequence ID" value="KYG78594.1"/>
    <property type="molecule type" value="Genomic_DNA"/>
</dbReference>
<dbReference type="InterPro" id="IPR016047">
    <property type="entry name" value="M23ase_b-sheet_dom"/>
</dbReference>
<dbReference type="InterPro" id="IPR045834">
    <property type="entry name" value="Csd3_N2"/>
</dbReference>
<evidence type="ECO:0000259" key="9">
    <source>
        <dbReference type="Pfam" id="PF01551"/>
    </source>
</evidence>
<dbReference type="GO" id="GO:0030313">
    <property type="term" value="C:cell envelope"/>
    <property type="evidence" value="ECO:0007669"/>
    <property type="project" value="UniProtKB-SubCell"/>
</dbReference>
<feature type="domain" description="M23ase beta-sheet core" evidence="9">
    <location>
        <begin position="283"/>
        <end position="377"/>
    </location>
</feature>
<keyword evidence="12" id="KW-1185">Reference proteome</keyword>